<dbReference type="AlphaFoldDB" id="A0A2M4CE43"/>
<name>A0A2M4CE43_9DIPT</name>
<sequence length="72" mass="8499">MLTTRQRFRCWTLLDILIRNDFLFVRACSHWLGFEERVAKPIDDKTARASLPQKKYAGQLTSRAFSRPNRPC</sequence>
<evidence type="ECO:0000256" key="1">
    <source>
        <dbReference type="SAM" id="MobiDB-lite"/>
    </source>
</evidence>
<organism evidence="2">
    <name type="scientific">Anopheles marajoara</name>
    <dbReference type="NCBI Taxonomy" id="58244"/>
    <lineage>
        <taxon>Eukaryota</taxon>
        <taxon>Metazoa</taxon>
        <taxon>Ecdysozoa</taxon>
        <taxon>Arthropoda</taxon>
        <taxon>Hexapoda</taxon>
        <taxon>Insecta</taxon>
        <taxon>Pterygota</taxon>
        <taxon>Neoptera</taxon>
        <taxon>Endopterygota</taxon>
        <taxon>Diptera</taxon>
        <taxon>Nematocera</taxon>
        <taxon>Culicoidea</taxon>
        <taxon>Culicidae</taxon>
        <taxon>Anophelinae</taxon>
        <taxon>Anopheles</taxon>
    </lineage>
</organism>
<feature type="region of interest" description="Disordered" evidence="1">
    <location>
        <begin position="53"/>
        <end position="72"/>
    </location>
</feature>
<dbReference type="EMBL" id="GGFJ01014300">
    <property type="protein sequence ID" value="MBW63441.1"/>
    <property type="molecule type" value="Transcribed_RNA"/>
</dbReference>
<accession>A0A2M4CE43</accession>
<evidence type="ECO:0000313" key="2">
    <source>
        <dbReference type="EMBL" id="MBW63441.1"/>
    </source>
</evidence>
<protein>
    <submittedName>
        <fullName evidence="2">Putative secreted protein</fullName>
    </submittedName>
</protein>
<proteinExistence type="predicted"/>
<reference evidence="2" key="1">
    <citation type="submission" date="2018-01" db="EMBL/GenBank/DDBJ databases">
        <title>An insight into the sialome of Amazonian anophelines.</title>
        <authorList>
            <person name="Ribeiro J.M."/>
            <person name="Scarpassa V."/>
            <person name="Calvo E."/>
        </authorList>
    </citation>
    <scope>NUCLEOTIDE SEQUENCE</scope>
    <source>
        <tissue evidence="2">Salivary glands</tissue>
    </source>
</reference>